<feature type="transmembrane region" description="Helical" evidence="7">
    <location>
        <begin position="587"/>
        <end position="612"/>
    </location>
</feature>
<dbReference type="Gene3D" id="3.90.550.10">
    <property type="entry name" value="Spore Coat Polysaccharide Biosynthesis Protein SpsA, Chain A"/>
    <property type="match status" value="1"/>
</dbReference>
<reference evidence="9" key="1">
    <citation type="submission" date="2023-06" db="EMBL/GenBank/DDBJ databases">
        <title>Genome-scale phylogeny and comparative genomics of the fungal order Sordariales.</title>
        <authorList>
            <consortium name="Lawrence Berkeley National Laboratory"/>
            <person name="Hensen N."/>
            <person name="Bonometti L."/>
            <person name="Westerberg I."/>
            <person name="Brannstrom I.O."/>
            <person name="Guillou S."/>
            <person name="Cros-Aarteil S."/>
            <person name="Calhoun S."/>
            <person name="Haridas S."/>
            <person name="Kuo A."/>
            <person name="Mondo S."/>
            <person name="Pangilinan J."/>
            <person name="Riley R."/>
            <person name="Labutti K."/>
            <person name="Andreopoulos B."/>
            <person name="Lipzen A."/>
            <person name="Chen C."/>
            <person name="Yanf M."/>
            <person name="Daum C."/>
            <person name="Ng V."/>
            <person name="Clum A."/>
            <person name="Steindorff A."/>
            <person name="Ohm R."/>
            <person name="Martin F."/>
            <person name="Silar P."/>
            <person name="Natvig D."/>
            <person name="Lalanne C."/>
            <person name="Gautier V."/>
            <person name="Ament-Velasquez S.L."/>
            <person name="Kruys A."/>
            <person name="Hutchinson M.I."/>
            <person name="Powell A.J."/>
            <person name="Barry K."/>
            <person name="Miller A.N."/>
            <person name="Grigoriev I.V."/>
            <person name="Debuchy R."/>
            <person name="Gladieux P."/>
            <person name="Thoren M.H."/>
            <person name="Johannesson H."/>
        </authorList>
    </citation>
    <scope>NUCLEOTIDE SEQUENCE</scope>
    <source>
        <strain evidence="9">CBS 307.81</strain>
    </source>
</reference>
<dbReference type="InterPro" id="IPR029044">
    <property type="entry name" value="Nucleotide-diphossugar_trans"/>
</dbReference>
<dbReference type="PANTHER" id="PTHR43867:SF2">
    <property type="entry name" value="CELLULOSE SYNTHASE CATALYTIC SUBUNIT A [UDP-FORMING]"/>
    <property type="match status" value="1"/>
</dbReference>
<comment type="subcellular location">
    <subcellularLocation>
        <location evidence="1">Membrane</location>
        <topology evidence="1">Multi-pass membrane protein</topology>
    </subcellularLocation>
</comment>
<accession>A0AA39Z909</accession>
<feature type="transmembrane region" description="Helical" evidence="7">
    <location>
        <begin position="124"/>
        <end position="146"/>
    </location>
</feature>
<evidence type="ECO:0000256" key="4">
    <source>
        <dbReference type="ARBA" id="ARBA00022692"/>
    </source>
</evidence>
<evidence type="ECO:0000256" key="6">
    <source>
        <dbReference type="ARBA" id="ARBA00023136"/>
    </source>
</evidence>
<dbReference type="InterPro" id="IPR001173">
    <property type="entry name" value="Glyco_trans_2-like"/>
</dbReference>
<evidence type="ECO:0000256" key="7">
    <source>
        <dbReference type="SAM" id="Phobius"/>
    </source>
</evidence>
<keyword evidence="4 7" id="KW-0812">Transmembrane</keyword>
<keyword evidence="2" id="KW-0328">Glycosyltransferase</keyword>
<dbReference type="PANTHER" id="PTHR43867">
    <property type="entry name" value="CELLULOSE SYNTHASE CATALYTIC SUBUNIT A [UDP-FORMING]"/>
    <property type="match status" value="1"/>
</dbReference>
<evidence type="ECO:0000256" key="1">
    <source>
        <dbReference type="ARBA" id="ARBA00004141"/>
    </source>
</evidence>
<sequence length="725" mass="81917">MSHSWSQIEAVGIATSSWVRSTDMSQANYPTKQTGTEYVDGKLFDTNAIDDGKLRARIQTLTDSEETSSILFCPHMWQRYLVRFFALTATLPALLLLWAAYIQGCIIFSYWTGHESSNISLSRLQMILATLFFLVEVLWAIDQLLVAYQIKRHSLFGTWRPRLRLLGDSDLPSVDVVICICKESEAMVYGTVLAVLDLDYPLDKLRVIVTDDGGDSEVESGLAALGSKTGNVFYTSNYGKTTEKPPGVKAANLNNALQFIDTLPGGRGELIAVLDVDMIPDRRWLRATIPHFYPAGGYHEEGKETGLVCGVQTFYNIPDNDPTNQSNSLRVKCYHPILDQAGMGQCTGSGWVMRRKAMDDLPGGQLSTSCVCEDFYMQFLLSKTDHWITAAVAEYLQCGLVPDTYQAQLKQYTRWYLSNLAVQDLHQILGHSWISLLEKLFWRAPFSMIWLIMMHLKPHIATLQLILFPLLFLTKTPLIITSPDNGQQLVWLLRVHALSVLLSYLHHVHIGIMAGYRASIMDWGMTKWLSPHFTVAYMKTYFPGLFNPTRSEKSSAAAFVSTGSLKDKLFERFPARRGDLSKRLNHILLECGVWMHCVAVTAMITTACFALKNLPEASDSTEKYLNILLWIAWPSNQSFIVLVTACLTPIKYAISPPNVGENLDLLRKARRGPQAPTSFLFRPREEAKRWEERSNPVWGGGLDFVTVYTVWGIWAGLLFFWTWRL</sequence>
<dbReference type="GO" id="GO:0016757">
    <property type="term" value="F:glycosyltransferase activity"/>
    <property type="evidence" value="ECO:0007669"/>
    <property type="project" value="UniProtKB-KW"/>
</dbReference>
<feature type="transmembrane region" description="Helical" evidence="7">
    <location>
        <begin position="491"/>
        <end position="516"/>
    </location>
</feature>
<protein>
    <submittedName>
        <fullName evidence="9">Family 2 putative glycosyltransferase</fullName>
    </submittedName>
</protein>
<evidence type="ECO:0000259" key="8">
    <source>
        <dbReference type="Pfam" id="PF13632"/>
    </source>
</evidence>
<keyword evidence="10" id="KW-1185">Reference proteome</keyword>
<keyword evidence="3" id="KW-0808">Transferase</keyword>
<keyword evidence="5 7" id="KW-1133">Transmembrane helix</keyword>
<evidence type="ECO:0000256" key="5">
    <source>
        <dbReference type="ARBA" id="ARBA00022989"/>
    </source>
</evidence>
<evidence type="ECO:0000256" key="2">
    <source>
        <dbReference type="ARBA" id="ARBA00022676"/>
    </source>
</evidence>
<name>A0AA39Z909_9PEZI</name>
<evidence type="ECO:0000256" key="3">
    <source>
        <dbReference type="ARBA" id="ARBA00022679"/>
    </source>
</evidence>
<organism evidence="9 10">
    <name type="scientific">Cercophora samala</name>
    <dbReference type="NCBI Taxonomy" id="330535"/>
    <lineage>
        <taxon>Eukaryota</taxon>
        <taxon>Fungi</taxon>
        <taxon>Dikarya</taxon>
        <taxon>Ascomycota</taxon>
        <taxon>Pezizomycotina</taxon>
        <taxon>Sordariomycetes</taxon>
        <taxon>Sordariomycetidae</taxon>
        <taxon>Sordariales</taxon>
        <taxon>Lasiosphaeriaceae</taxon>
        <taxon>Cercophora</taxon>
    </lineage>
</organism>
<dbReference type="Pfam" id="PF13632">
    <property type="entry name" value="Glyco_trans_2_3"/>
    <property type="match status" value="1"/>
</dbReference>
<feature type="transmembrane region" description="Helical" evidence="7">
    <location>
        <begin position="84"/>
        <end position="112"/>
    </location>
</feature>
<dbReference type="AlphaFoldDB" id="A0AA39Z909"/>
<proteinExistence type="predicted"/>
<evidence type="ECO:0000313" key="9">
    <source>
        <dbReference type="EMBL" id="KAK0666493.1"/>
    </source>
</evidence>
<evidence type="ECO:0000313" key="10">
    <source>
        <dbReference type="Proteomes" id="UP001174997"/>
    </source>
</evidence>
<dbReference type="SUPFAM" id="SSF53448">
    <property type="entry name" value="Nucleotide-diphospho-sugar transferases"/>
    <property type="match status" value="1"/>
</dbReference>
<feature type="transmembrane region" description="Helical" evidence="7">
    <location>
        <begin position="697"/>
        <end position="723"/>
    </location>
</feature>
<comment type="caution">
    <text evidence="9">The sequence shown here is derived from an EMBL/GenBank/DDBJ whole genome shotgun (WGS) entry which is preliminary data.</text>
</comment>
<keyword evidence="6 7" id="KW-0472">Membrane</keyword>
<dbReference type="Proteomes" id="UP001174997">
    <property type="component" value="Unassembled WGS sequence"/>
</dbReference>
<gene>
    <name evidence="9" type="ORF">QBC41DRAFT_230429</name>
</gene>
<feature type="transmembrane region" description="Helical" evidence="7">
    <location>
        <begin position="449"/>
        <end position="471"/>
    </location>
</feature>
<dbReference type="GO" id="GO:0016020">
    <property type="term" value="C:membrane"/>
    <property type="evidence" value="ECO:0007669"/>
    <property type="project" value="UniProtKB-SubCell"/>
</dbReference>
<dbReference type="CDD" id="cd06421">
    <property type="entry name" value="CESA_CelA_like"/>
    <property type="match status" value="1"/>
</dbReference>
<feature type="domain" description="Glycosyltransferase 2-like" evidence="8">
    <location>
        <begin position="346"/>
        <end position="472"/>
    </location>
</feature>
<dbReference type="EMBL" id="JAULSY010000087">
    <property type="protein sequence ID" value="KAK0666493.1"/>
    <property type="molecule type" value="Genomic_DNA"/>
</dbReference>
<dbReference type="InterPro" id="IPR050321">
    <property type="entry name" value="Glycosyltr_2/OpgH_subfam"/>
</dbReference>